<dbReference type="Gene3D" id="3.40.30.20">
    <property type="match status" value="1"/>
</dbReference>
<comment type="cofactor">
    <cofactor evidence="1">
        <name>FAD</name>
        <dbReference type="ChEBI" id="CHEBI:57692"/>
    </cofactor>
</comment>
<reference evidence="9" key="1">
    <citation type="submission" date="2021-03" db="EMBL/GenBank/DDBJ databases">
        <authorList>
            <person name="Tagirdzhanova G."/>
        </authorList>
    </citation>
    <scope>NUCLEOTIDE SEQUENCE</scope>
</reference>
<gene>
    <name evidence="9" type="ORF">ALECFALPRED_011017</name>
</gene>
<comment type="caution">
    <text evidence="9">The sequence shown here is derived from an EMBL/GenBank/DDBJ whole genome shotgun (WGS) entry which is preliminary data.</text>
</comment>
<dbReference type="Pfam" id="PF07976">
    <property type="entry name" value="Phe_hydrox_dim"/>
    <property type="match status" value="1"/>
</dbReference>
<dbReference type="PANTHER" id="PTHR43004:SF19">
    <property type="entry name" value="BINDING MONOOXYGENASE, PUTATIVE (JCVI)-RELATED"/>
    <property type="match status" value="1"/>
</dbReference>
<keyword evidence="10" id="KW-1185">Reference proteome</keyword>
<evidence type="ECO:0000256" key="3">
    <source>
        <dbReference type="ARBA" id="ARBA00022630"/>
    </source>
</evidence>
<keyword evidence="5" id="KW-0560">Oxidoreductase</keyword>
<evidence type="ECO:0000256" key="6">
    <source>
        <dbReference type="SAM" id="MobiDB-lite"/>
    </source>
</evidence>
<dbReference type="SUPFAM" id="SSF52833">
    <property type="entry name" value="Thioredoxin-like"/>
    <property type="match status" value="1"/>
</dbReference>
<dbReference type="InterPro" id="IPR036188">
    <property type="entry name" value="FAD/NAD-bd_sf"/>
</dbReference>
<evidence type="ECO:0000256" key="4">
    <source>
        <dbReference type="ARBA" id="ARBA00022827"/>
    </source>
</evidence>
<dbReference type="Gene3D" id="3.30.9.10">
    <property type="entry name" value="D-Amino Acid Oxidase, subunit A, domain 2"/>
    <property type="match status" value="1"/>
</dbReference>
<dbReference type="Gene3D" id="3.50.50.60">
    <property type="entry name" value="FAD/NAD(P)-binding domain"/>
    <property type="match status" value="1"/>
</dbReference>
<feature type="domain" description="Phenol hydroxylase-like C-terminal dimerisation" evidence="8">
    <location>
        <begin position="439"/>
        <end position="632"/>
    </location>
</feature>
<comment type="similarity">
    <text evidence="2">Belongs to the PheA/TfdB FAD monooxygenase family.</text>
</comment>
<keyword evidence="4" id="KW-0274">FAD</keyword>
<dbReference type="GO" id="GO:0016709">
    <property type="term" value="F:oxidoreductase activity, acting on paired donors, with incorporation or reduction of molecular oxygen, NAD(P)H as one donor, and incorporation of one atom of oxygen"/>
    <property type="evidence" value="ECO:0007669"/>
    <property type="project" value="UniProtKB-ARBA"/>
</dbReference>
<evidence type="ECO:0000313" key="9">
    <source>
        <dbReference type="EMBL" id="CAF9943311.1"/>
    </source>
</evidence>
<dbReference type="CDD" id="cd02979">
    <property type="entry name" value="PHOX_C"/>
    <property type="match status" value="1"/>
</dbReference>
<dbReference type="AlphaFoldDB" id="A0A8H3J9E9"/>
<keyword evidence="3" id="KW-0285">Flavoprotein</keyword>
<dbReference type="InterPro" id="IPR012941">
    <property type="entry name" value="Phe_hydrox_C_dim_dom"/>
</dbReference>
<evidence type="ECO:0000256" key="5">
    <source>
        <dbReference type="ARBA" id="ARBA00023002"/>
    </source>
</evidence>
<dbReference type="OrthoDB" id="1716816at2759"/>
<evidence type="ECO:0008006" key="11">
    <source>
        <dbReference type="Google" id="ProtNLM"/>
    </source>
</evidence>
<dbReference type="InterPro" id="IPR038220">
    <property type="entry name" value="PHOX_C_sf"/>
</dbReference>
<dbReference type="InterPro" id="IPR050641">
    <property type="entry name" value="RIFMO-like"/>
</dbReference>
<evidence type="ECO:0000259" key="8">
    <source>
        <dbReference type="Pfam" id="PF07976"/>
    </source>
</evidence>
<protein>
    <recommendedName>
        <fullName evidence="11">FAD binding domain-containing protein</fullName>
    </recommendedName>
</protein>
<evidence type="ECO:0000259" key="7">
    <source>
        <dbReference type="Pfam" id="PF01494"/>
    </source>
</evidence>
<dbReference type="SUPFAM" id="SSF51905">
    <property type="entry name" value="FAD/NAD(P)-binding domain"/>
    <property type="match status" value="1"/>
</dbReference>
<proteinExistence type="inferred from homology"/>
<accession>A0A8H3J9E9</accession>
<evidence type="ECO:0000313" key="10">
    <source>
        <dbReference type="Proteomes" id="UP000664203"/>
    </source>
</evidence>
<organism evidence="9 10">
    <name type="scientific">Alectoria fallacina</name>
    <dbReference type="NCBI Taxonomy" id="1903189"/>
    <lineage>
        <taxon>Eukaryota</taxon>
        <taxon>Fungi</taxon>
        <taxon>Dikarya</taxon>
        <taxon>Ascomycota</taxon>
        <taxon>Pezizomycotina</taxon>
        <taxon>Lecanoromycetes</taxon>
        <taxon>OSLEUM clade</taxon>
        <taxon>Lecanoromycetidae</taxon>
        <taxon>Lecanorales</taxon>
        <taxon>Lecanorineae</taxon>
        <taxon>Parmeliaceae</taxon>
        <taxon>Alectoria</taxon>
    </lineage>
</organism>
<dbReference type="PRINTS" id="PR00420">
    <property type="entry name" value="RNGMNOXGNASE"/>
</dbReference>
<feature type="region of interest" description="Disordered" evidence="6">
    <location>
        <begin position="643"/>
        <end position="665"/>
    </location>
</feature>
<dbReference type="SUPFAM" id="SSF54373">
    <property type="entry name" value="FAD-linked reductases, C-terminal domain"/>
    <property type="match status" value="1"/>
</dbReference>
<dbReference type="EMBL" id="CAJPDR010000966">
    <property type="protein sequence ID" value="CAF9943311.1"/>
    <property type="molecule type" value="Genomic_DNA"/>
</dbReference>
<dbReference type="Proteomes" id="UP000664203">
    <property type="component" value="Unassembled WGS sequence"/>
</dbReference>
<feature type="domain" description="FAD-binding" evidence="7">
    <location>
        <begin position="13"/>
        <end position="402"/>
    </location>
</feature>
<dbReference type="PANTHER" id="PTHR43004">
    <property type="entry name" value="TRK SYSTEM POTASSIUM UPTAKE PROTEIN"/>
    <property type="match status" value="1"/>
</dbReference>
<evidence type="ECO:0000256" key="2">
    <source>
        <dbReference type="ARBA" id="ARBA00007801"/>
    </source>
</evidence>
<dbReference type="GO" id="GO:0071949">
    <property type="term" value="F:FAD binding"/>
    <property type="evidence" value="ECO:0007669"/>
    <property type="project" value="InterPro"/>
</dbReference>
<evidence type="ECO:0000256" key="1">
    <source>
        <dbReference type="ARBA" id="ARBA00001974"/>
    </source>
</evidence>
<dbReference type="InterPro" id="IPR002938">
    <property type="entry name" value="FAD-bd"/>
</dbReference>
<dbReference type="Pfam" id="PF01494">
    <property type="entry name" value="FAD_binding_3"/>
    <property type="match status" value="1"/>
</dbReference>
<name>A0A8H3J9E9_9LECA</name>
<feature type="compositionally biased region" description="Low complexity" evidence="6">
    <location>
        <begin position="648"/>
        <end position="665"/>
    </location>
</feature>
<sequence length="665" mass="74607">MSNQQESSDDVAVDVLIVGAGPAGYMAGVTLARYGVSFRLIDQRPECIQSGQAGGGFQKYLVRRAEAKGLAFTGVQSRTQEVFQTLDLRYVLDSKGNHVSETAFWSLNAQAKLERTHVGPEVVHATPYPWILAIPQSETEKAFDLDLHTKGQYVDRPTQLLDFHYTVDPHFPIHALVKHKFSNTTSIYRCKYLIGSDGAGSTTRHLMGIKSDSSSHDDVWVVADMQLDTDFPDRRRRTAIRSPAGALMMIPNPGGLNRIYTQLSPKEAASLGGVDESQFEKPETRLMTTEWKDTELLQILQTRLEEVLAPYTGNIKKIYWISQYRIKQRMVRDFSDGSRVFVVGDACHTHSPKAAQGLNISMMDAYNLTWKLALVLQDKMEPKVLETYNTERKKIAEELLEFDRKFAHHFGKKEFLDNNEQFHDIYEKAHGFTTGIGLRYEQNVLIDYNVDVPVDSKSLELLTPGKRLYAPAVVRHIDGSATSILDDMPSNGRFHLFIFAGNALSQNRLRSCARYLASGDSVLERYSSGFARVWAFEDIRRTMPENKGRVVDLFLIHTENHYDIDLATLPAPFPDWQYRVYTDKEGKEHKDHGIDPSIGAMALVRPDGYISIVTGLDGGLAITEFMDKFMFAPESACQSKQMNGNGNGNDITNGIGTRNGDGVAN</sequence>
<dbReference type="InterPro" id="IPR036249">
    <property type="entry name" value="Thioredoxin-like_sf"/>
</dbReference>